<accession>A0A926EFR5</accession>
<feature type="region of interest" description="Disordered" evidence="1">
    <location>
        <begin position="33"/>
        <end position="62"/>
    </location>
</feature>
<name>A0A926EFR5_9FIRM</name>
<organism evidence="2 3">
    <name type="scientific">Zongyangia hominis</name>
    <dbReference type="NCBI Taxonomy" id="2763677"/>
    <lineage>
        <taxon>Bacteria</taxon>
        <taxon>Bacillati</taxon>
        <taxon>Bacillota</taxon>
        <taxon>Clostridia</taxon>
        <taxon>Eubacteriales</taxon>
        <taxon>Oscillospiraceae</taxon>
        <taxon>Zongyangia</taxon>
    </lineage>
</organism>
<dbReference type="Proteomes" id="UP000660861">
    <property type="component" value="Unassembled WGS sequence"/>
</dbReference>
<evidence type="ECO:0000256" key="1">
    <source>
        <dbReference type="SAM" id="MobiDB-lite"/>
    </source>
</evidence>
<evidence type="ECO:0000313" key="3">
    <source>
        <dbReference type="Proteomes" id="UP000660861"/>
    </source>
</evidence>
<proteinExistence type="predicted"/>
<dbReference type="EMBL" id="JACRTC010000005">
    <property type="protein sequence ID" value="MBC8570867.1"/>
    <property type="molecule type" value="Genomic_DNA"/>
</dbReference>
<reference evidence="2" key="1">
    <citation type="submission" date="2020-08" db="EMBL/GenBank/DDBJ databases">
        <title>Genome public.</title>
        <authorList>
            <person name="Liu C."/>
            <person name="Sun Q."/>
        </authorList>
    </citation>
    <scope>NUCLEOTIDE SEQUENCE</scope>
    <source>
        <strain evidence="2">NSJ-54</strain>
    </source>
</reference>
<dbReference type="RefSeq" id="WP_262397959.1">
    <property type="nucleotide sequence ID" value="NZ_JACRTC010000005.1"/>
</dbReference>
<dbReference type="AlphaFoldDB" id="A0A926EFR5"/>
<protein>
    <submittedName>
        <fullName evidence="2">Uncharacterized protein</fullName>
    </submittedName>
</protein>
<gene>
    <name evidence="2" type="ORF">H8709_08505</name>
</gene>
<comment type="caution">
    <text evidence="2">The sequence shown here is derived from an EMBL/GenBank/DDBJ whole genome shotgun (WGS) entry which is preliminary data.</text>
</comment>
<evidence type="ECO:0000313" key="2">
    <source>
        <dbReference type="EMBL" id="MBC8570867.1"/>
    </source>
</evidence>
<sequence length="62" mass="7105">MDQKAMNAWKHFEQTGSVADYMRYRQLINNRDTGAAGYDPLGGEDGPNADYDRWTGDQTKIY</sequence>
<keyword evidence="3" id="KW-1185">Reference proteome</keyword>